<dbReference type="PROSITE" id="PS00409">
    <property type="entry name" value="PROKAR_NTER_METHYL"/>
    <property type="match status" value="1"/>
</dbReference>
<keyword evidence="3" id="KW-1185">Reference proteome</keyword>
<gene>
    <name evidence="2" type="ORF">K5V21_02940</name>
</gene>
<accession>A0ABS7KUB3</accession>
<dbReference type="InterPro" id="IPR045584">
    <property type="entry name" value="Pilin-like"/>
</dbReference>
<name>A0ABS7KUB3_CLOSR</name>
<proteinExistence type="predicted"/>
<evidence type="ECO:0000313" key="3">
    <source>
        <dbReference type="Proteomes" id="UP001299068"/>
    </source>
</evidence>
<keyword evidence="1" id="KW-0812">Transmembrane</keyword>
<feature type="transmembrane region" description="Helical" evidence="1">
    <location>
        <begin position="12"/>
        <end position="34"/>
    </location>
</feature>
<keyword evidence="1" id="KW-0472">Membrane</keyword>
<dbReference type="Proteomes" id="UP001299068">
    <property type="component" value="Unassembled WGS sequence"/>
</dbReference>
<keyword evidence="1" id="KW-1133">Transmembrane helix</keyword>
<dbReference type="InterPro" id="IPR012902">
    <property type="entry name" value="N_methyl_site"/>
</dbReference>
<comment type="caution">
    <text evidence="2">The sequence shown here is derived from an EMBL/GenBank/DDBJ whole genome shotgun (WGS) entry which is preliminary data.</text>
</comment>
<evidence type="ECO:0000313" key="2">
    <source>
        <dbReference type="EMBL" id="MBY0754405.1"/>
    </source>
</evidence>
<dbReference type="SUPFAM" id="SSF54523">
    <property type="entry name" value="Pili subunits"/>
    <property type="match status" value="1"/>
</dbReference>
<dbReference type="Pfam" id="PF07963">
    <property type="entry name" value="N_methyl"/>
    <property type="match status" value="1"/>
</dbReference>
<dbReference type="NCBIfam" id="TIGR02532">
    <property type="entry name" value="IV_pilin_GFxxxE"/>
    <property type="match status" value="1"/>
</dbReference>
<dbReference type="Gene3D" id="3.30.700.10">
    <property type="entry name" value="Glycoprotein, Type 4 Pilin"/>
    <property type="match status" value="1"/>
</dbReference>
<dbReference type="EMBL" id="JAIKTU010000002">
    <property type="protein sequence ID" value="MBY0754405.1"/>
    <property type="molecule type" value="Genomic_DNA"/>
</dbReference>
<protein>
    <submittedName>
        <fullName evidence="2">Type II secretion system GspH family protein</fullName>
    </submittedName>
</protein>
<evidence type="ECO:0000256" key="1">
    <source>
        <dbReference type="SAM" id="Phobius"/>
    </source>
</evidence>
<sequence length="157" mass="17555">MRRFMKKKGFTLIELIATMAILAILAVIAVPRVISYVEKSKVIAVKAEAKVIYNAAEAAYNNGLLVPTKYNIYPPAGFDYNKDTPLFKDMALFNYSNSKDKKGVIKVLEENNLLTSKEKDITSLVGKAATIEWLERIINSSSNNIKLDKKGNFDGFK</sequence>
<reference evidence="2 3" key="1">
    <citation type="journal article" date="2021" name="Cell Host Microbe">
        <title>in vivo commensal control of Clostridioides difficile virulence.</title>
        <authorList>
            <person name="Girinathan B.P."/>
            <person name="Dibenedetto N."/>
            <person name="Worley J.N."/>
            <person name="Peltier J."/>
            <person name="Arrieta-Ortiz M.L."/>
            <person name="Rupa Christinal Immanuel S."/>
            <person name="Lavin R."/>
            <person name="Delaney M.L."/>
            <person name="Cummins C."/>
            <person name="Hoffmann M."/>
            <person name="Luo Y."/>
            <person name="Gonzalez-Escalona N."/>
            <person name="Allard M."/>
            <person name="Onderdonk A.B."/>
            <person name="Gerber G.K."/>
            <person name="Sonenshein A.L."/>
            <person name="Baliga N."/>
            <person name="Dupuy B."/>
            <person name="Bry L."/>
        </authorList>
    </citation>
    <scope>NUCLEOTIDE SEQUENCE [LARGE SCALE GENOMIC DNA]</scope>
    <source>
        <strain evidence="2 3">DSM 599</strain>
    </source>
</reference>
<organism evidence="2 3">
    <name type="scientific">Clostridium sardiniense</name>
    <name type="common">Clostridium absonum</name>
    <dbReference type="NCBI Taxonomy" id="29369"/>
    <lineage>
        <taxon>Bacteria</taxon>
        <taxon>Bacillati</taxon>
        <taxon>Bacillota</taxon>
        <taxon>Clostridia</taxon>
        <taxon>Eubacteriales</taxon>
        <taxon>Clostridiaceae</taxon>
        <taxon>Clostridium</taxon>
    </lineage>
</organism>